<evidence type="ECO:0000313" key="2">
    <source>
        <dbReference type="Proteomes" id="UP001206878"/>
    </source>
</evidence>
<gene>
    <name evidence="1" type="ORF">NVV43_25460</name>
</gene>
<comment type="caution">
    <text evidence="1">The sequence shown here is derived from an EMBL/GenBank/DDBJ whole genome shotgun (WGS) entry which is preliminary data.</text>
</comment>
<accession>A0AAW5MRV9</accession>
<proteinExistence type="predicted"/>
<dbReference type="Proteomes" id="UP001206878">
    <property type="component" value="Unassembled WGS sequence"/>
</dbReference>
<feature type="non-terminal residue" evidence="1">
    <location>
        <position position="80"/>
    </location>
</feature>
<dbReference type="InterPro" id="IPR011009">
    <property type="entry name" value="Kinase-like_dom_sf"/>
</dbReference>
<evidence type="ECO:0008006" key="3">
    <source>
        <dbReference type="Google" id="ProtNLM"/>
    </source>
</evidence>
<name>A0AAW5MRV9_9ESCH</name>
<dbReference type="EMBL" id="JANPXH010000512">
    <property type="protein sequence ID" value="MCR6678854.1"/>
    <property type="molecule type" value="Genomic_DNA"/>
</dbReference>
<reference evidence="1" key="1">
    <citation type="submission" date="2022-07" db="EMBL/GenBank/DDBJ databases">
        <title>Diversity of ethanolamine utilization by human commensal Escherichia coli.</title>
        <authorList>
            <person name="Jubelin G."/>
        </authorList>
    </citation>
    <scope>NUCLEOTIDE SEQUENCE</scope>
    <source>
        <strain evidence="1">S1</strain>
    </source>
</reference>
<evidence type="ECO:0000313" key="1">
    <source>
        <dbReference type="EMBL" id="MCR6678854.1"/>
    </source>
</evidence>
<sequence>MKPLTGGVSNASFVVQDETGRYVARVGEDYPFHHVSRDRELAVTRAANAIGLSPPVVYDEPGIMVVAFLKAQTYSETDVR</sequence>
<dbReference type="AlphaFoldDB" id="A0AAW5MRV9"/>
<organism evidence="1 2">
    <name type="scientific">Escherichia marmotae</name>
    <dbReference type="NCBI Taxonomy" id="1499973"/>
    <lineage>
        <taxon>Bacteria</taxon>
        <taxon>Pseudomonadati</taxon>
        <taxon>Pseudomonadota</taxon>
        <taxon>Gammaproteobacteria</taxon>
        <taxon>Enterobacterales</taxon>
        <taxon>Enterobacteriaceae</taxon>
        <taxon>Escherichia</taxon>
    </lineage>
</organism>
<protein>
    <recommendedName>
        <fullName evidence="3">Phosphotransferase</fullName>
    </recommendedName>
</protein>
<dbReference type="Gene3D" id="3.30.200.20">
    <property type="entry name" value="Phosphorylase Kinase, domain 1"/>
    <property type="match status" value="1"/>
</dbReference>
<dbReference type="SUPFAM" id="SSF56112">
    <property type="entry name" value="Protein kinase-like (PK-like)"/>
    <property type="match status" value="1"/>
</dbReference>